<dbReference type="Pfam" id="PF11813">
    <property type="entry name" value="DUF3334"/>
    <property type="match status" value="1"/>
</dbReference>
<reference evidence="3 4" key="1">
    <citation type="submission" date="2018-06" db="EMBL/GenBank/DDBJ databases">
        <title>Complete Genome Sequence of Desulfobacter hydrogenophilus (DSM3380).</title>
        <authorList>
            <person name="Marietou A."/>
            <person name="Schreiber L."/>
            <person name="Marshall I."/>
            <person name="Jorgensen B."/>
        </authorList>
    </citation>
    <scope>NUCLEOTIDE SEQUENCE [LARGE SCALE GENOMIC DNA]</scope>
    <source>
        <strain evidence="3 4">DSM 3380</strain>
    </source>
</reference>
<sequence length="181" mass="20504">MEISNNQSIDSIAKIFLNTTQKMLANSTGKEINYANTIQKITRVSMMPDLTCFVQFYGDYMGLVIFNFSDEAAFEIYRQYMINMGMPEDELALSISDPEVADTIGEITNQLMGQLIKSVEEKYDLNASYGQPKALTISSAISLSINDTYTENRRLSFRIDNYIFRIEIAMEDSEFIDASGL</sequence>
<dbReference type="EMBL" id="QLNI01000042">
    <property type="protein sequence ID" value="RAM00619.1"/>
    <property type="molecule type" value="Genomic_DNA"/>
</dbReference>
<dbReference type="Proteomes" id="UP000293902">
    <property type="component" value="Chromosome"/>
</dbReference>
<evidence type="ECO:0000313" key="4">
    <source>
        <dbReference type="Proteomes" id="UP000248798"/>
    </source>
</evidence>
<organism evidence="3 4">
    <name type="scientific">Desulfobacter hydrogenophilus</name>
    <dbReference type="NCBI Taxonomy" id="2291"/>
    <lineage>
        <taxon>Bacteria</taxon>
        <taxon>Pseudomonadati</taxon>
        <taxon>Thermodesulfobacteriota</taxon>
        <taxon>Desulfobacteria</taxon>
        <taxon>Desulfobacterales</taxon>
        <taxon>Desulfobacteraceae</taxon>
        <taxon>Desulfobacter</taxon>
    </lineage>
</organism>
<keyword evidence="5" id="KW-1185">Reference proteome</keyword>
<dbReference type="RefSeq" id="WP_111959251.1">
    <property type="nucleotide sequence ID" value="NZ_CP036313.1"/>
</dbReference>
<accession>A0A328F8E2</accession>
<evidence type="ECO:0000313" key="2">
    <source>
        <dbReference type="EMBL" id="QBH15275.1"/>
    </source>
</evidence>
<dbReference type="Gene3D" id="3.40.1550.10">
    <property type="entry name" value="CheC-like"/>
    <property type="match status" value="1"/>
</dbReference>
<protein>
    <submittedName>
        <fullName evidence="3">DUF3334 domain-containing protein</fullName>
    </submittedName>
    <submittedName>
        <fullName evidence="2">DUF3334 family protein</fullName>
    </submittedName>
</protein>
<dbReference type="EMBL" id="CP036313">
    <property type="protein sequence ID" value="QBH15275.1"/>
    <property type="molecule type" value="Genomic_DNA"/>
</dbReference>
<dbReference type="GO" id="GO:0006935">
    <property type="term" value="P:chemotaxis"/>
    <property type="evidence" value="ECO:0007669"/>
    <property type="project" value="UniProtKB-KW"/>
</dbReference>
<reference evidence="2 5" key="2">
    <citation type="submission" date="2019-02" db="EMBL/GenBank/DDBJ databases">
        <title>Complete genome sequence of Desulfobacter hydrogenophilus AcRS1.</title>
        <authorList>
            <person name="Marietou A."/>
            <person name="Lund M.B."/>
            <person name="Marshall I.P.G."/>
            <person name="Schreiber L."/>
            <person name="Jorgensen B."/>
        </authorList>
    </citation>
    <scope>NUCLEOTIDE SEQUENCE [LARGE SCALE GENOMIC DNA]</scope>
    <source>
        <strain evidence="2 5">AcRS1</strain>
    </source>
</reference>
<dbReference type="InterPro" id="IPR024513">
    <property type="entry name" value="DUF3334"/>
</dbReference>
<dbReference type="OrthoDB" id="8748921at2"/>
<keyword evidence="1" id="KW-0145">Chemotaxis</keyword>
<dbReference type="Proteomes" id="UP000248798">
    <property type="component" value="Unassembled WGS sequence"/>
</dbReference>
<dbReference type="AlphaFoldDB" id="A0A328F8E2"/>
<gene>
    <name evidence="3" type="ORF">DO021_18015</name>
    <name evidence="2" type="ORF">EYB58_21595</name>
</gene>
<proteinExistence type="predicted"/>
<dbReference type="InterPro" id="IPR028976">
    <property type="entry name" value="CheC-like_sf"/>
</dbReference>
<evidence type="ECO:0000256" key="1">
    <source>
        <dbReference type="ARBA" id="ARBA00022500"/>
    </source>
</evidence>
<name>A0A328F8E2_9BACT</name>
<dbReference type="SUPFAM" id="SSF103039">
    <property type="entry name" value="CheC-like"/>
    <property type="match status" value="1"/>
</dbReference>
<evidence type="ECO:0000313" key="3">
    <source>
        <dbReference type="EMBL" id="RAM00619.1"/>
    </source>
</evidence>
<evidence type="ECO:0000313" key="5">
    <source>
        <dbReference type="Proteomes" id="UP000293902"/>
    </source>
</evidence>